<dbReference type="Pfam" id="PF01381">
    <property type="entry name" value="HTH_3"/>
    <property type="match status" value="1"/>
</dbReference>
<dbReference type="EMBL" id="CP115543">
    <property type="protein sequence ID" value="WNH48388.1"/>
    <property type="molecule type" value="Genomic_DNA"/>
</dbReference>
<accession>A0ABY9YBZ1</accession>
<dbReference type="InterPro" id="IPR010982">
    <property type="entry name" value="Lambda_DNA-bd_dom_sf"/>
</dbReference>
<feature type="domain" description="HTH cro/C1-type" evidence="1">
    <location>
        <begin position="8"/>
        <end position="63"/>
    </location>
</feature>
<organism evidence="2 3">
    <name type="scientific">Stenotrophomonas aracearum</name>
    <dbReference type="NCBI Taxonomy" id="3003272"/>
    <lineage>
        <taxon>Bacteria</taxon>
        <taxon>Pseudomonadati</taxon>
        <taxon>Pseudomonadota</taxon>
        <taxon>Gammaproteobacteria</taxon>
        <taxon>Lysobacterales</taxon>
        <taxon>Lysobacteraceae</taxon>
        <taxon>Stenotrophomonas</taxon>
    </lineage>
</organism>
<sequence>MLSMSDRIRAARTTAGLSQTQLALETGVKRSAVAQWERKEGTTPSVTHLAQIAVVTRVRFEWLATGRGCAKPDGDGLHGTVQPNADYVQNDLEGNILSLVRRLPPRKRRMAHAIIEMLGV</sequence>
<dbReference type="Proteomes" id="UP001305421">
    <property type="component" value="Chromosome"/>
</dbReference>
<evidence type="ECO:0000259" key="1">
    <source>
        <dbReference type="PROSITE" id="PS50943"/>
    </source>
</evidence>
<evidence type="ECO:0000313" key="3">
    <source>
        <dbReference type="Proteomes" id="UP001305421"/>
    </source>
</evidence>
<proteinExistence type="predicted"/>
<dbReference type="SMART" id="SM00530">
    <property type="entry name" value="HTH_XRE"/>
    <property type="match status" value="1"/>
</dbReference>
<dbReference type="Gene3D" id="1.10.260.40">
    <property type="entry name" value="lambda repressor-like DNA-binding domains"/>
    <property type="match status" value="1"/>
</dbReference>
<evidence type="ECO:0000313" key="2">
    <source>
        <dbReference type="EMBL" id="WNH48388.1"/>
    </source>
</evidence>
<keyword evidence="3" id="KW-1185">Reference proteome</keyword>
<dbReference type="RefSeq" id="WP_311182983.1">
    <property type="nucleotide sequence ID" value="NZ_CP115543.1"/>
</dbReference>
<dbReference type="PROSITE" id="PS50943">
    <property type="entry name" value="HTH_CROC1"/>
    <property type="match status" value="1"/>
</dbReference>
<dbReference type="InterPro" id="IPR001387">
    <property type="entry name" value="Cro/C1-type_HTH"/>
</dbReference>
<reference evidence="2 3" key="1">
    <citation type="submission" date="2022-12" db="EMBL/GenBank/DDBJ databases">
        <title>Two new species, Stenotrophomonas aracearum and Stenotrophomonas oahuensis, isolated from Anthurium (Araceae family) in Hawaii.</title>
        <authorList>
            <person name="Chunag S.C."/>
            <person name="Dobhal S."/>
            <person name="Alvarez A."/>
            <person name="Arif M."/>
        </authorList>
    </citation>
    <scope>NUCLEOTIDE SEQUENCE [LARGE SCALE GENOMIC DNA]</scope>
    <source>
        <strain evidence="2 3">A5588</strain>
    </source>
</reference>
<protein>
    <submittedName>
        <fullName evidence="2">Helix-turn-helix transcriptional regulator</fullName>
    </submittedName>
</protein>
<name>A0ABY9YBZ1_9GAMM</name>
<gene>
    <name evidence="2" type="ORF">PDM28_17235</name>
</gene>
<dbReference type="CDD" id="cd00093">
    <property type="entry name" value="HTH_XRE"/>
    <property type="match status" value="1"/>
</dbReference>
<dbReference type="SUPFAM" id="SSF47413">
    <property type="entry name" value="lambda repressor-like DNA-binding domains"/>
    <property type="match status" value="1"/>
</dbReference>